<evidence type="ECO:0000313" key="11">
    <source>
        <dbReference type="EMBL" id="MFC0583026.1"/>
    </source>
</evidence>
<dbReference type="InterPro" id="IPR017871">
    <property type="entry name" value="ABC_transporter-like_CS"/>
</dbReference>
<sequence length="607" mass="65981">MIESIRRLGRYMEGFAKYWIAGLIAALGGSIVALLIPQIIQRTLDETLQTGADVSGLIKIVLLVLGLGILEALLVAARRFAVIPVSGRIEQRARQSLYERLQILPISFHDKWESGQLQSRAVADLGFLRRWIAFGSLQIVVVFVTIVIGLVLMFSASWLLGSLYLLYAIPMVFKSLKFRDEYRTVSRLSQDQAGDLATTVEEAVHGIRVLKAFGRGKHALKHFGAQADQLKDTEVHKASVMANYLLIVMIVPRALLAIALFVGIWQVAHEQLSVGALAAYFLTAAILDGPVEMLGMMLGMTMTAKTAIDRHFEVMDSETTITDPDKPVALPERSGAPRLQFEHVTFSFPGTDPAEALLKDIDFTVAPGSTVALVGATGTGKSTLLQLVPRLIDPVSGAVLIDGVNVKDLSLTQLRTLVSITFEDPTLFSSSIRENVLLGAGFDDLHSPAAHAALVQALDTAEAGFAYELPDGLDTRIGEEGLSLSGGQRQRLALARAIAANPGVLVLDDPLSALDVRTEEKVSAKLREVLANTTTLIVAHRLSTVALADHVAFLHEGVIEDFGTHQQLLARNRRYRDVISSLPQHSDDEFDDADLDDPATNQRGPRE</sequence>
<gene>
    <name evidence="11" type="ORF">ACFFFR_11680</name>
</gene>
<evidence type="ECO:0000256" key="3">
    <source>
        <dbReference type="ARBA" id="ARBA00022741"/>
    </source>
</evidence>
<dbReference type="PANTHER" id="PTHR43394">
    <property type="entry name" value="ATP-DEPENDENT PERMEASE MDL1, MITOCHONDRIAL"/>
    <property type="match status" value="1"/>
</dbReference>
<dbReference type="PROSITE" id="PS50929">
    <property type="entry name" value="ABC_TM1F"/>
    <property type="match status" value="1"/>
</dbReference>
<dbReference type="SMART" id="SM00382">
    <property type="entry name" value="AAA"/>
    <property type="match status" value="1"/>
</dbReference>
<protein>
    <submittedName>
        <fullName evidence="11">ABC transporter ATP-binding protein</fullName>
    </submittedName>
</protein>
<name>A0ABV6PED3_9MICC</name>
<dbReference type="RefSeq" id="WP_377460656.1">
    <property type="nucleotide sequence ID" value="NZ_JBHLUB010000032.1"/>
</dbReference>
<evidence type="ECO:0000313" key="12">
    <source>
        <dbReference type="Proteomes" id="UP001589862"/>
    </source>
</evidence>
<dbReference type="PANTHER" id="PTHR43394:SF1">
    <property type="entry name" value="ATP-BINDING CASSETTE SUB-FAMILY B MEMBER 10, MITOCHONDRIAL"/>
    <property type="match status" value="1"/>
</dbReference>
<keyword evidence="4 11" id="KW-0067">ATP-binding</keyword>
<dbReference type="InterPro" id="IPR036640">
    <property type="entry name" value="ABC1_TM_sf"/>
</dbReference>
<keyword evidence="6 8" id="KW-0472">Membrane</keyword>
<dbReference type="SUPFAM" id="SSF90123">
    <property type="entry name" value="ABC transporter transmembrane region"/>
    <property type="match status" value="1"/>
</dbReference>
<feature type="transmembrane region" description="Helical" evidence="8">
    <location>
        <begin position="20"/>
        <end position="40"/>
    </location>
</feature>
<evidence type="ECO:0000256" key="2">
    <source>
        <dbReference type="ARBA" id="ARBA00022692"/>
    </source>
</evidence>
<evidence type="ECO:0000259" key="9">
    <source>
        <dbReference type="PROSITE" id="PS50893"/>
    </source>
</evidence>
<reference evidence="11 12" key="1">
    <citation type="submission" date="2024-09" db="EMBL/GenBank/DDBJ databases">
        <authorList>
            <person name="Sun Q."/>
            <person name="Mori K."/>
        </authorList>
    </citation>
    <scope>NUCLEOTIDE SEQUENCE [LARGE SCALE GENOMIC DNA]</scope>
    <source>
        <strain evidence="11 12">NCAIM B.02604</strain>
    </source>
</reference>
<dbReference type="InterPro" id="IPR027417">
    <property type="entry name" value="P-loop_NTPase"/>
</dbReference>
<dbReference type="Pfam" id="PF00005">
    <property type="entry name" value="ABC_tran"/>
    <property type="match status" value="1"/>
</dbReference>
<feature type="compositionally biased region" description="Acidic residues" evidence="7">
    <location>
        <begin position="588"/>
        <end position="597"/>
    </location>
</feature>
<evidence type="ECO:0000256" key="5">
    <source>
        <dbReference type="ARBA" id="ARBA00022989"/>
    </source>
</evidence>
<keyword evidence="3" id="KW-0547">Nucleotide-binding</keyword>
<dbReference type="InterPro" id="IPR011527">
    <property type="entry name" value="ABC1_TM_dom"/>
</dbReference>
<keyword evidence="5 8" id="KW-1133">Transmembrane helix</keyword>
<dbReference type="Pfam" id="PF00664">
    <property type="entry name" value="ABC_membrane"/>
    <property type="match status" value="1"/>
</dbReference>
<evidence type="ECO:0000256" key="6">
    <source>
        <dbReference type="ARBA" id="ARBA00023136"/>
    </source>
</evidence>
<proteinExistence type="predicted"/>
<dbReference type="Gene3D" id="1.20.1560.10">
    <property type="entry name" value="ABC transporter type 1, transmembrane domain"/>
    <property type="match status" value="1"/>
</dbReference>
<keyword evidence="12" id="KW-1185">Reference proteome</keyword>
<feature type="domain" description="ABC transporter" evidence="9">
    <location>
        <begin position="339"/>
        <end position="581"/>
    </location>
</feature>
<keyword evidence="2 8" id="KW-0812">Transmembrane</keyword>
<evidence type="ECO:0000259" key="10">
    <source>
        <dbReference type="PROSITE" id="PS50929"/>
    </source>
</evidence>
<comment type="caution">
    <text evidence="11">The sequence shown here is derived from an EMBL/GenBank/DDBJ whole genome shotgun (WGS) entry which is preliminary data.</text>
</comment>
<feature type="domain" description="ABC transmembrane type-1" evidence="10">
    <location>
        <begin position="20"/>
        <end position="303"/>
    </location>
</feature>
<dbReference type="InterPro" id="IPR003593">
    <property type="entry name" value="AAA+_ATPase"/>
</dbReference>
<dbReference type="InterPro" id="IPR039421">
    <property type="entry name" value="Type_1_exporter"/>
</dbReference>
<feature type="transmembrane region" description="Helical" evidence="8">
    <location>
        <begin position="277"/>
        <end position="300"/>
    </location>
</feature>
<evidence type="ECO:0000256" key="1">
    <source>
        <dbReference type="ARBA" id="ARBA00004651"/>
    </source>
</evidence>
<evidence type="ECO:0000256" key="7">
    <source>
        <dbReference type="SAM" id="MobiDB-lite"/>
    </source>
</evidence>
<dbReference type="SUPFAM" id="SSF52540">
    <property type="entry name" value="P-loop containing nucleoside triphosphate hydrolases"/>
    <property type="match status" value="1"/>
</dbReference>
<dbReference type="Gene3D" id="3.40.50.300">
    <property type="entry name" value="P-loop containing nucleotide triphosphate hydrolases"/>
    <property type="match status" value="1"/>
</dbReference>
<dbReference type="PROSITE" id="PS50893">
    <property type="entry name" value="ABC_TRANSPORTER_2"/>
    <property type="match status" value="1"/>
</dbReference>
<dbReference type="CDD" id="cd18543">
    <property type="entry name" value="ABC_6TM_Rv0194_D1_like"/>
    <property type="match status" value="1"/>
</dbReference>
<evidence type="ECO:0000256" key="8">
    <source>
        <dbReference type="SAM" id="Phobius"/>
    </source>
</evidence>
<dbReference type="PROSITE" id="PS00211">
    <property type="entry name" value="ABC_TRANSPORTER_1"/>
    <property type="match status" value="1"/>
</dbReference>
<feature type="transmembrane region" description="Helical" evidence="8">
    <location>
        <begin position="244"/>
        <end position="265"/>
    </location>
</feature>
<organism evidence="11 12">
    <name type="scientific">Micrococcoides hystricis</name>
    <dbReference type="NCBI Taxonomy" id="1572761"/>
    <lineage>
        <taxon>Bacteria</taxon>
        <taxon>Bacillati</taxon>
        <taxon>Actinomycetota</taxon>
        <taxon>Actinomycetes</taxon>
        <taxon>Micrococcales</taxon>
        <taxon>Micrococcaceae</taxon>
        <taxon>Micrococcoides</taxon>
    </lineage>
</organism>
<dbReference type="EMBL" id="JBHLUB010000032">
    <property type="protein sequence ID" value="MFC0583026.1"/>
    <property type="molecule type" value="Genomic_DNA"/>
</dbReference>
<dbReference type="GO" id="GO:0005524">
    <property type="term" value="F:ATP binding"/>
    <property type="evidence" value="ECO:0007669"/>
    <property type="project" value="UniProtKB-KW"/>
</dbReference>
<feature type="transmembrane region" description="Helical" evidence="8">
    <location>
        <begin position="131"/>
        <end position="152"/>
    </location>
</feature>
<evidence type="ECO:0000256" key="4">
    <source>
        <dbReference type="ARBA" id="ARBA00022840"/>
    </source>
</evidence>
<comment type="subcellular location">
    <subcellularLocation>
        <location evidence="1">Cell membrane</location>
        <topology evidence="1">Multi-pass membrane protein</topology>
    </subcellularLocation>
</comment>
<feature type="region of interest" description="Disordered" evidence="7">
    <location>
        <begin position="583"/>
        <end position="607"/>
    </location>
</feature>
<accession>A0ABV6PED3</accession>
<dbReference type="Proteomes" id="UP001589862">
    <property type="component" value="Unassembled WGS sequence"/>
</dbReference>
<feature type="transmembrane region" description="Helical" evidence="8">
    <location>
        <begin position="60"/>
        <end position="81"/>
    </location>
</feature>
<dbReference type="InterPro" id="IPR003439">
    <property type="entry name" value="ABC_transporter-like_ATP-bd"/>
</dbReference>